<reference evidence="13" key="1">
    <citation type="journal article" date="2023" name="Mol. Phylogenet. Evol.">
        <title>Genome-scale phylogeny and comparative genomics of the fungal order Sordariales.</title>
        <authorList>
            <person name="Hensen N."/>
            <person name="Bonometti L."/>
            <person name="Westerberg I."/>
            <person name="Brannstrom I.O."/>
            <person name="Guillou S."/>
            <person name="Cros-Aarteil S."/>
            <person name="Calhoun S."/>
            <person name="Haridas S."/>
            <person name="Kuo A."/>
            <person name="Mondo S."/>
            <person name="Pangilinan J."/>
            <person name="Riley R."/>
            <person name="LaButti K."/>
            <person name="Andreopoulos B."/>
            <person name="Lipzen A."/>
            <person name="Chen C."/>
            <person name="Yan M."/>
            <person name="Daum C."/>
            <person name="Ng V."/>
            <person name="Clum A."/>
            <person name="Steindorff A."/>
            <person name="Ohm R.A."/>
            <person name="Martin F."/>
            <person name="Silar P."/>
            <person name="Natvig D.O."/>
            <person name="Lalanne C."/>
            <person name="Gautier V."/>
            <person name="Ament-Velasquez S.L."/>
            <person name="Kruys A."/>
            <person name="Hutchinson M.I."/>
            <person name="Powell A.J."/>
            <person name="Barry K."/>
            <person name="Miller A.N."/>
            <person name="Grigoriev I.V."/>
            <person name="Debuchy R."/>
            <person name="Gladieux P."/>
            <person name="Hiltunen Thoren M."/>
            <person name="Johannesson H."/>
        </authorList>
    </citation>
    <scope>NUCLEOTIDE SEQUENCE</scope>
    <source>
        <strain evidence="13">SMH4131-1</strain>
    </source>
</reference>
<dbReference type="EMBL" id="JAUEPO010000005">
    <property type="protein sequence ID" value="KAK3321200.1"/>
    <property type="molecule type" value="Genomic_DNA"/>
</dbReference>
<keyword evidence="14" id="KW-1185">Reference proteome</keyword>
<feature type="compositionally biased region" description="Basic and acidic residues" evidence="10">
    <location>
        <begin position="196"/>
        <end position="231"/>
    </location>
</feature>
<reference evidence="13" key="2">
    <citation type="submission" date="2023-06" db="EMBL/GenBank/DDBJ databases">
        <authorList>
            <consortium name="Lawrence Berkeley National Laboratory"/>
            <person name="Haridas S."/>
            <person name="Hensen N."/>
            <person name="Bonometti L."/>
            <person name="Westerberg I."/>
            <person name="Brannstrom I.O."/>
            <person name="Guillou S."/>
            <person name="Cros-Aarteil S."/>
            <person name="Calhoun S."/>
            <person name="Kuo A."/>
            <person name="Mondo S."/>
            <person name="Pangilinan J."/>
            <person name="Riley R."/>
            <person name="Labutti K."/>
            <person name="Andreopoulos B."/>
            <person name="Lipzen A."/>
            <person name="Chen C."/>
            <person name="Yanf M."/>
            <person name="Daum C."/>
            <person name="Ng V."/>
            <person name="Clum A."/>
            <person name="Steindorff A."/>
            <person name="Ohm R."/>
            <person name="Martin F."/>
            <person name="Silar P."/>
            <person name="Natvig D."/>
            <person name="Lalanne C."/>
            <person name="Gautier V."/>
            <person name="Ament-Velasquez S.L."/>
            <person name="Kruys A."/>
            <person name="Hutchinson M.I."/>
            <person name="Powell A.J."/>
            <person name="Barry K."/>
            <person name="Miller A.N."/>
            <person name="Grigoriev I.V."/>
            <person name="Debuchy R."/>
            <person name="Gladieux P."/>
            <person name="Thoren M.H."/>
            <person name="Johannesson H."/>
        </authorList>
    </citation>
    <scope>NUCLEOTIDE SEQUENCE</scope>
    <source>
        <strain evidence="13">SMH4131-1</strain>
    </source>
</reference>
<feature type="compositionally biased region" description="Basic and acidic residues" evidence="10">
    <location>
        <begin position="709"/>
        <end position="726"/>
    </location>
</feature>
<dbReference type="InterPro" id="IPR011515">
    <property type="entry name" value="Shugoshin_C"/>
</dbReference>
<evidence type="ECO:0000256" key="1">
    <source>
        <dbReference type="ARBA" id="ARBA00004584"/>
    </source>
</evidence>
<dbReference type="InterPro" id="IPR011516">
    <property type="entry name" value="Shugoshin_N"/>
</dbReference>
<feature type="region of interest" description="Disordered" evidence="10">
    <location>
        <begin position="102"/>
        <end position="148"/>
    </location>
</feature>
<dbReference type="GO" id="GO:0005634">
    <property type="term" value="C:nucleus"/>
    <property type="evidence" value="ECO:0007669"/>
    <property type="project" value="InterPro"/>
</dbReference>
<keyword evidence="3" id="KW-0158">Chromosome</keyword>
<evidence type="ECO:0000256" key="6">
    <source>
        <dbReference type="ARBA" id="ARBA00023054"/>
    </source>
</evidence>
<protein>
    <recommendedName>
        <fullName evidence="15">Shugoshin</fullName>
    </recommendedName>
</protein>
<feature type="compositionally biased region" description="Low complexity" evidence="10">
    <location>
        <begin position="120"/>
        <end position="134"/>
    </location>
</feature>
<dbReference type="GO" id="GO:0051301">
    <property type="term" value="P:cell division"/>
    <property type="evidence" value="ECO:0007669"/>
    <property type="project" value="UniProtKB-KW"/>
</dbReference>
<feature type="compositionally biased region" description="Basic and acidic residues" evidence="10">
    <location>
        <begin position="372"/>
        <end position="384"/>
    </location>
</feature>
<evidence type="ECO:0000259" key="11">
    <source>
        <dbReference type="Pfam" id="PF07557"/>
    </source>
</evidence>
<proteinExistence type="inferred from homology"/>
<feature type="region of interest" description="Disordered" evidence="10">
    <location>
        <begin position="454"/>
        <end position="798"/>
    </location>
</feature>
<comment type="subcellular location">
    <subcellularLocation>
        <location evidence="1">Chromosome</location>
        <location evidence="1">Centromere</location>
    </subcellularLocation>
</comment>
<keyword evidence="6 9" id="KW-0175">Coiled coil</keyword>
<evidence type="ECO:0000256" key="2">
    <source>
        <dbReference type="ARBA" id="ARBA00010845"/>
    </source>
</evidence>
<feature type="compositionally biased region" description="Polar residues" evidence="10">
    <location>
        <begin position="329"/>
        <end position="340"/>
    </location>
</feature>
<dbReference type="Proteomes" id="UP001286456">
    <property type="component" value="Unassembled WGS sequence"/>
</dbReference>
<feature type="compositionally biased region" description="Polar residues" evidence="10">
    <location>
        <begin position="389"/>
        <end position="406"/>
    </location>
</feature>
<comment type="caution">
    <text evidence="13">The sequence shown here is derived from an EMBL/GenBank/DDBJ whole genome shotgun (WGS) entry which is preliminary data.</text>
</comment>
<feature type="compositionally biased region" description="Pro residues" evidence="10">
    <location>
        <begin position="474"/>
        <end position="483"/>
    </location>
</feature>
<feature type="compositionally biased region" description="Low complexity" evidence="10">
    <location>
        <begin position="280"/>
        <end position="311"/>
    </location>
</feature>
<feature type="compositionally biased region" description="Low complexity" evidence="10">
    <location>
        <begin position="676"/>
        <end position="685"/>
    </location>
</feature>
<evidence type="ECO:0000256" key="3">
    <source>
        <dbReference type="ARBA" id="ARBA00022454"/>
    </source>
</evidence>
<keyword evidence="5" id="KW-0159">Chromosome partition</keyword>
<feature type="compositionally biased region" description="Acidic residues" evidence="10">
    <location>
        <begin position="251"/>
        <end position="267"/>
    </location>
</feature>
<keyword evidence="4" id="KW-0132">Cell division</keyword>
<dbReference type="GO" id="GO:0045132">
    <property type="term" value="P:meiotic chromosome segregation"/>
    <property type="evidence" value="ECO:0007669"/>
    <property type="project" value="InterPro"/>
</dbReference>
<dbReference type="Pfam" id="PF07558">
    <property type="entry name" value="Shugoshin_N"/>
    <property type="match status" value="1"/>
</dbReference>
<dbReference type="Pfam" id="PF07557">
    <property type="entry name" value="Shugoshin_C"/>
    <property type="match status" value="1"/>
</dbReference>
<evidence type="ECO:0008006" key="15">
    <source>
        <dbReference type="Google" id="ProtNLM"/>
    </source>
</evidence>
<evidence type="ECO:0000256" key="4">
    <source>
        <dbReference type="ARBA" id="ARBA00022618"/>
    </source>
</evidence>
<sequence>MARLNELPVCPDSLDILRRKFLRQNRDIARINSNQSLRIRGLENECARLLSENLELRGQILRLEKEAEDSSARRIADHALEIKAKLESQLAEWGSMLAGLGMEPPAKRRSLDDGRKYAKPRLSGSGSGSRSPALRRPREAPADPDALAIQEGRLAPIYENKPYPRQTMNEQILALCSEAADTSYSPDLGPPPVSRYVEEDPVKHDSPIRQPEKGEEDEAKPRMESSPRLFERISPPRKLDYNRKPPTNPEPEPEPEPEMEIEAEPEPEPAAPLKEAGREAAQATVVQQQQQQQKQALSTTAPTATASTSPPKTGAKRKYGDENEGVINKTINRVQRVSASTKDKEKAPTATIAIADQENDPPARALQKRRSIKDLSANRREKAGLAKPTPTSTRMPLSAKSTNEDVSSPKKSSSAKAAPPLDEIKAAKALVHAAKDAAALPREKTVSAPKQMATVDVPDLGPPPPRVTTIVPDPDVPTNPSPDTPIRSTAAPPPQQHDMDCTSHDEAARPGRRARASISYAEPSLRDKMRRPTKELFDAVAGEGKYIHRPQTAGPKKPDDATATTPAAPSSNVKIKAEPSSSSDNSSSNSWKNLPAHNPPSPLARHSLSPPPQAATATAAEDTLPTSVVTDRRRRPSSIHPGPGTGQALLPGGENKPDTPILETSSAPPTDIYDFATSSPESAAARSRRKNSKRSTTTTAPNYTETDDNEHHSGDEQLEVYRDATKPRRRASAAAPETTTTTTVTSVSASSRSRAAQPRKRASIKAVSSSSSTSGSGSGRRRLGAEEMMDEDGCEADVETVGVEKVTRRRSMMI</sequence>
<evidence type="ECO:0000313" key="13">
    <source>
        <dbReference type="EMBL" id="KAK3321200.1"/>
    </source>
</evidence>
<accession>A0AAE0M6W5</accession>
<feature type="coiled-coil region" evidence="9">
    <location>
        <begin position="32"/>
        <end position="73"/>
    </location>
</feature>
<name>A0AAE0M6W5_9PEZI</name>
<dbReference type="AlphaFoldDB" id="A0AAE0M6W5"/>
<keyword evidence="7" id="KW-0131">Cell cycle</keyword>
<evidence type="ECO:0000313" key="14">
    <source>
        <dbReference type="Proteomes" id="UP001286456"/>
    </source>
</evidence>
<feature type="region of interest" description="Disordered" evidence="10">
    <location>
        <begin position="183"/>
        <end position="420"/>
    </location>
</feature>
<gene>
    <name evidence="13" type="ORF">B0T19DRAFT_403769</name>
</gene>
<feature type="compositionally biased region" description="Acidic residues" evidence="10">
    <location>
        <begin position="787"/>
        <end position="798"/>
    </location>
</feature>
<evidence type="ECO:0000259" key="12">
    <source>
        <dbReference type="Pfam" id="PF07558"/>
    </source>
</evidence>
<feature type="compositionally biased region" description="Basic and acidic residues" evidence="10">
    <location>
        <begin position="497"/>
        <end position="509"/>
    </location>
</feature>
<dbReference type="GO" id="GO:0000779">
    <property type="term" value="C:condensed chromosome, centromeric region"/>
    <property type="evidence" value="ECO:0007669"/>
    <property type="project" value="UniProtKB-ARBA"/>
</dbReference>
<feature type="compositionally biased region" description="Low complexity" evidence="10">
    <location>
        <begin position="614"/>
        <end position="626"/>
    </location>
</feature>
<feature type="compositionally biased region" description="Low complexity" evidence="10">
    <location>
        <begin position="409"/>
        <end position="420"/>
    </location>
</feature>
<feature type="compositionally biased region" description="Low complexity" evidence="10">
    <location>
        <begin position="732"/>
        <end position="756"/>
    </location>
</feature>
<evidence type="ECO:0000256" key="8">
    <source>
        <dbReference type="ARBA" id="ARBA00023328"/>
    </source>
</evidence>
<keyword evidence="8" id="KW-0137">Centromere</keyword>
<comment type="similarity">
    <text evidence="2">Belongs to the shugoshin family.</text>
</comment>
<evidence type="ECO:0000256" key="9">
    <source>
        <dbReference type="SAM" id="Coils"/>
    </source>
</evidence>
<feature type="domain" description="Shugoshin C-terminal" evidence="11">
    <location>
        <begin position="508"/>
        <end position="531"/>
    </location>
</feature>
<feature type="compositionally biased region" description="Low complexity" evidence="10">
    <location>
        <begin position="580"/>
        <end position="590"/>
    </location>
</feature>
<organism evidence="13 14">
    <name type="scientific">Cercophora scortea</name>
    <dbReference type="NCBI Taxonomy" id="314031"/>
    <lineage>
        <taxon>Eukaryota</taxon>
        <taxon>Fungi</taxon>
        <taxon>Dikarya</taxon>
        <taxon>Ascomycota</taxon>
        <taxon>Pezizomycotina</taxon>
        <taxon>Sordariomycetes</taxon>
        <taxon>Sordariomycetidae</taxon>
        <taxon>Sordariales</taxon>
        <taxon>Lasiosphaeriaceae</taxon>
        <taxon>Cercophora</taxon>
    </lineage>
</organism>
<evidence type="ECO:0000256" key="5">
    <source>
        <dbReference type="ARBA" id="ARBA00022829"/>
    </source>
</evidence>
<evidence type="ECO:0000256" key="7">
    <source>
        <dbReference type="ARBA" id="ARBA00023306"/>
    </source>
</evidence>
<feature type="domain" description="Shugoshin N-terminal coiled-coil" evidence="12">
    <location>
        <begin position="17"/>
        <end position="61"/>
    </location>
</feature>
<feature type="compositionally biased region" description="Basic and acidic residues" evidence="10">
    <location>
        <begin position="524"/>
        <end position="537"/>
    </location>
</feature>
<evidence type="ECO:0000256" key="10">
    <source>
        <dbReference type="SAM" id="MobiDB-lite"/>
    </source>
</evidence>
<feature type="compositionally biased region" description="Basic and acidic residues" evidence="10">
    <location>
        <begin position="105"/>
        <end position="116"/>
    </location>
</feature>